<dbReference type="VEuPathDB" id="FungiDB:MELLADRAFT_102364"/>
<accession>F4R818</accession>
<gene>
    <name evidence="2" type="ORF">MELLADRAFT_102364</name>
</gene>
<evidence type="ECO:0000313" key="2">
    <source>
        <dbReference type="EMBL" id="EGG11416.1"/>
    </source>
</evidence>
<dbReference type="HOGENOM" id="CLU_1896686_0_0_1"/>
<feature type="compositionally biased region" description="Basic and acidic residues" evidence="1">
    <location>
        <begin position="66"/>
        <end position="84"/>
    </location>
</feature>
<sequence length="134" mass="15344">MLDLKYQRATREHIFAAKEELHQLAEIACEEEARKAAQANWKKAQAQDCAQEAAKILYHQKQAKMLSEREKARSQARAQEDLLQHNKTVKQVLNQAAKLNHKEEVDGEDGDSRSEEDDKNEDNSVSEGQVEMQI</sequence>
<feature type="compositionally biased region" description="Polar residues" evidence="1">
    <location>
        <begin position="85"/>
        <end position="94"/>
    </location>
</feature>
<dbReference type="EMBL" id="GL883092">
    <property type="protein sequence ID" value="EGG11416.1"/>
    <property type="molecule type" value="Genomic_DNA"/>
</dbReference>
<evidence type="ECO:0000313" key="3">
    <source>
        <dbReference type="Proteomes" id="UP000001072"/>
    </source>
</evidence>
<proteinExistence type="predicted"/>
<dbReference type="InParanoid" id="F4R818"/>
<keyword evidence="3" id="KW-1185">Reference proteome</keyword>
<reference evidence="3" key="1">
    <citation type="journal article" date="2011" name="Proc. Natl. Acad. Sci. U.S.A.">
        <title>Obligate biotrophy features unraveled by the genomic analysis of rust fungi.</title>
        <authorList>
            <person name="Duplessis S."/>
            <person name="Cuomo C.A."/>
            <person name="Lin Y.-C."/>
            <person name="Aerts A."/>
            <person name="Tisserant E."/>
            <person name="Veneault-Fourrey C."/>
            <person name="Joly D.L."/>
            <person name="Hacquard S."/>
            <person name="Amselem J."/>
            <person name="Cantarel B.L."/>
            <person name="Chiu R."/>
            <person name="Coutinho P.M."/>
            <person name="Feau N."/>
            <person name="Field M."/>
            <person name="Frey P."/>
            <person name="Gelhaye E."/>
            <person name="Goldberg J."/>
            <person name="Grabherr M.G."/>
            <person name="Kodira C.D."/>
            <person name="Kohler A."/>
            <person name="Kuees U."/>
            <person name="Lindquist E.A."/>
            <person name="Lucas S.M."/>
            <person name="Mago R."/>
            <person name="Mauceli E."/>
            <person name="Morin E."/>
            <person name="Murat C."/>
            <person name="Pangilinan J.L."/>
            <person name="Park R."/>
            <person name="Pearson M."/>
            <person name="Quesneville H."/>
            <person name="Rouhier N."/>
            <person name="Sakthikumar S."/>
            <person name="Salamov A.A."/>
            <person name="Schmutz J."/>
            <person name="Selles B."/>
            <person name="Shapiro H."/>
            <person name="Tanguay P."/>
            <person name="Tuskan G.A."/>
            <person name="Henrissat B."/>
            <person name="Van de Peer Y."/>
            <person name="Rouze P."/>
            <person name="Ellis J.G."/>
            <person name="Dodds P.N."/>
            <person name="Schein J.E."/>
            <person name="Zhong S."/>
            <person name="Hamelin R.C."/>
            <person name="Grigoriev I.V."/>
            <person name="Szabo L.J."/>
            <person name="Martin F."/>
        </authorList>
    </citation>
    <scope>NUCLEOTIDE SEQUENCE [LARGE SCALE GENOMIC DNA]</scope>
    <source>
        <strain evidence="3">98AG31 / pathotype 3-4-7</strain>
    </source>
</reference>
<dbReference type="GeneID" id="18921653"/>
<name>F4R818_MELLP</name>
<feature type="region of interest" description="Disordered" evidence="1">
    <location>
        <begin position="65"/>
        <end position="134"/>
    </location>
</feature>
<feature type="compositionally biased region" description="Acidic residues" evidence="1">
    <location>
        <begin position="105"/>
        <end position="120"/>
    </location>
</feature>
<protein>
    <submittedName>
        <fullName evidence="2">Uncharacterized protein</fullName>
    </submittedName>
</protein>
<dbReference type="Proteomes" id="UP000001072">
    <property type="component" value="Unassembled WGS sequence"/>
</dbReference>
<evidence type="ECO:0000256" key="1">
    <source>
        <dbReference type="SAM" id="MobiDB-lite"/>
    </source>
</evidence>
<dbReference type="AlphaFoldDB" id="F4R818"/>
<organism evidence="3">
    <name type="scientific">Melampsora larici-populina (strain 98AG31 / pathotype 3-4-7)</name>
    <name type="common">Poplar leaf rust fungus</name>
    <dbReference type="NCBI Taxonomy" id="747676"/>
    <lineage>
        <taxon>Eukaryota</taxon>
        <taxon>Fungi</taxon>
        <taxon>Dikarya</taxon>
        <taxon>Basidiomycota</taxon>
        <taxon>Pucciniomycotina</taxon>
        <taxon>Pucciniomycetes</taxon>
        <taxon>Pucciniales</taxon>
        <taxon>Melampsoraceae</taxon>
        <taxon>Melampsora</taxon>
    </lineage>
</organism>
<dbReference type="RefSeq" id="XP_007405051.1">
    <property type="nucleotide sequence ID" value="XM_007404989.1"/>
</dbReference>
<dbReference type="KEGG" id="mlr:MELLADRAFT_102364"/>